<gene>
    <name evidence="3" type="primary">cof</name>
    <name evidence="3" type="ORF">NCTC10168_00598</name>
</gene>
<proteinExistence type="inferred from homology"/>
<dbReference type="InterPro" id="IPR036412">
    <property type="entry name" value="HAD-like_sf"/>
</dbReference>
<dbReference type="RefSeq" id="WP_129646970.1">
    <property type="nucleotide sequence ID" value="NZ_LR215037.1"/>
</dbReference>
<evidence type="ECO:0000256" key="1">
    <source>
        <dbReference type="ARBA" id="ARBA00001946"/>
    </source>
</evidence>
<comment type="similarity">
    <text evidence="2">Belongs to the HAD-like hydrolase superfamily. Cof family.</text>
</comment>
<dbReference type="NCBIfam" id="TIGR00099">
    <property type="entry name" value="Cof-subfamily"/>
    <property type="match status" value="1"/>
</dbReference>
<dbReference type="Gene3D" id="3.40.50.1000">
    <property type="entry name" value="HAD superfamily/HAD-like"/>
    <property type="match status" value="1"/>
</dbReference>
<organism evidence="3 4">
    <name type="scientific">Mycoplasmopsis maculosa</name>
    <dbReference type="NCBI Taxonomy" id="114885"/>
    <lineage>
        <taxon>Bacteria</taxon>
        <taxon>Bacillati</taxon>
        <taxon>Mycoplasmatota</taxon>
        <taxon>Mycoplasmoidales</taxon>
        <taxon>Metamycoplasmataceae</taxon>
        <taxon>Mycoplasmopsis</taxon>
    </lineage>
</organism>
<sequence length="308" mass="34295">MNENQTKKDKFLFALDLDGTTLASSSTGVLHDKTFEAIKRAQREGHIICAITGRPWRSTKPIYEALELDTVVSNYNGAQIHHPKDENFIPYIKYLNLNEMLYILGDPIVEAEISNIAIEGPGWVQLQHRDPALEGVFGFSSASKFVVGLNLNKVPLRPTGIIFDVKPTTDVEKLRKYLRSRYGDLGEFSYWSKGEGLTPVFDITNVTVNKGRALSLLSRYYGVKLEHTIAIGDGFNDVPMFKVAGVSVAVGNASDAVKKHATIRLKKTNRNGAVGEYINRFLDNPEKEIAKARANAEKMAKYNGEDED</sequence>
<dbReference type="CDD" id="cd07516">
    <property type="entry name" value="HAD_Pase"/>
    <property type="match status" value="1"/>
</dbReference>
<dbReference type="OrthoDB" id="9781413at2"/>
<dbReference type="GO" id="GO:0016791">
    <property type="term" value="F:phosphatase activity"/>
    <property type="evidence" value="ECO:0007669"/>
    <property type="project" value="TreeGrafter"/>
</dbReference>
<dbReference type="InterPro" id="IPR023214">
    <property type="entry name" value="HAD_sf"/>
</dbReference>
<keyword evidence="3" id="KW-0378">Hydrolase</keyword>
<dbReference type="Pfam" id="PF08282">
    <property type="entry name" value="Hydrolase_3"/>
    <property type="match status" value="1"/>
</dbReference>
<dbReference type="GO" id="GO:0005829">
    <property type="term" value="C:cytosol"/>
    <property type="evidence" value="ECO:0007669"/>
    <property type="project" value="TreeGrafter"/>
</dbReference>
<evidence type="ECO:0000313" key="4">
    <source>
        <dbReference type="Proteomes" id="UP000290243"/>
    </source>
</evidence>
<dbReference type="Gene3D" id="3.30.1240.10">
    <property type="match status" value="1"/>
</dbReference>
<protein>
    <submittedName>
        <fullName evidence="3">COF family HAD hydrolase protein</fullName>
        <ecNumber evidence="3">3.6.1.-</ecNumber>
    </submittedName>
</protein>
<evidence type="ECO:0000256" key="2">
    <source>
        <dbReference type="ARBA" id="ARBA00034778"/>
    </source>
</evidence>
<dbReference type="PANTHER" id="PTHR10000:SF8">
    <property type="entry name" value="HAD SUPERFAMILY HYDROLASE-LIKE, TYPE 3"/>
    <property type="match status" value="1"/>
</dbReference>
<dbReference type="AlphaFoldDB" id="A0A449B4Z9"/>
<dbReference type="EMBL" id="LR215037">
    <property type="protein sequence ID" value="VEU75670.1"/>
    <property type="molecule type" value="Genomic_DNA"/>
</dbReference>
<dbReference type="InterPro" id="IPR006379">
    <property type="entry name" value="HAD-SF_hydro_IIB"/>
</dbReference>
<reference evidence="3 4" key="1">
    <citation type="submission" date="2019-01" db="EMBL/GenBank/DDBJ databases">
        <authorList>
            <consortium name="Pathogen Informatics"/>
        </authorList>
    </citation>
    <scope>NUCLEOTIDE SEQUENCE [LARGE SCALE GENOMIC DNA]</scope>
    <source>
        <strain evidence="3 4">NCTC10168</strain>
    </source>
</reference>
<dbReference type="PANTHER" id="PTHR10000">
    <property type="entry name" value="PHOSPHOSERINE PHOSPHATASE"/>
    <property type="match status" value="1"/>
</dbReference>
<dbReference type="GO" id="GO:0000287">
    <property type="term" value="F:magnesium ion binding"/>
    <property type="evidence" value="ECO:0007669"/>
    <property type="project" value="TreeGrafter"/>
</dbReference>
<dbReference type="InterPro" id="IPR000150">
    <property type="entry name" value="Cof"/>
</dbReference>
<dbReference type="NCBIfam" id="TIGR01484">
    <property type="entry name" value="HAD-SF-IIB"/>
    <property type="match status" value="1"/>
</dbReference>
<dbReference type="EC" id="3.6.1.-" evidence="3"/>
<accession>A0A449B4Z9</accession>
<dbReference type="Proteomes" id="UP000290243">
    <property type="component" value="Chromosome"/>
</dbReference>
<name>A0A449B4Z9_9BACT</name>
<comment type="cofactor">
    <cofactor evidence="1">
        <name>Mg(2+)</name>
        <dbReference type="ChEBI" id="CHEBI:18420"/>
    </cofactor>
</comment>
<dbReference type="SUPFAM" id="SSF56784">
    <property type="entry name" value="HAD-like"/>
    <property type="match status" value="1"/>
</dbReference>
<evidence type="ECO:0000313" key="3">
    <source>
        <dbReference type="EMBL" id="VEU75670.1"/>
    </source>
</evidence>
<keyword evidence="4" id="KW-1185">Reference proteome</keyword>
<dbReference type="KEGG" id="mmau:NCTC10168_00598"/>